<dbReference type="Pfam" id="PF05508">
    <property type="entry name" value="Ran-binding"/>
    <property type="match status" value="1"/>
</dbReference>
<protein>
    <submittedName>
        <fullName evidence="2">LANO_0C03136g1_1</fullName>
    </submittedName>
</protein>
<evidence type="ECO:0000256" key="1">
    <source>
        <dbReference type="SAM" id="MobiDB-lite"/>
    </source>
</evidence>
<dbReference type="OrthoDB" id="512915at2759"/>
<organism evidence="2 3">
    <name type="scientific">Lachancea nothofagi CBS 11611</name>
    <dbReference type="NCBI Taxonomy" id="1266666"/>
    <lineage>
        <taxon>Eukaryota</taxon>
        <taxon>Fungi</taxon>
        <taxon>Dikarya</taxon>
        <taxon>Ascomycota</taxon>
        <taxon>Saccharomycotina</taxon>
        <taxon>Saccharomycetes</taxon>
        <taxon>Saccharomycetales</taxon>
        <taxon>Saccharomycetaceae</taxon>
        <taxon>Lachancea</taxon>
    </lineage>
</organism>
<dbReference type="GO" id="GO:0005634">
    <property type="term" value="C:nucleus"/>
    <property type="evidence" value="ECO:0007669"/>
    <property type="project" value="TreeGrafter"/>
</dbReference>
<evidence type="ECO:0000313" key="2">
    <source>
        <dbReference type="EMBL" id="SCU85027.1"/>
    </source>
</evidence>
<dbReference type="InterPro" id="IPR008812">
    <property type="entry name" value="Ran_GTP-bd-rel"/>
</dbReference>
<sequence>MDEILAKAGSQAVTFAIRSGISIASSYAIKTVATFVTKIPEADASRLRRLRQKLETRIEIISFAIDLIKLVAAKGNTNLGSTLRLTRDLKEEIDQFDSKITNITNNYHAKKNERDSISAVEKYILDLLARIEEVIPLINLSLTTSGAKLSTALPQYVSPGRLLQASNHINRNNETFAEGVDQSFQVGPTFELTMFSIFHNLASVDAKTRVTWKEDMRKALLSIWRRSSSERKYDYYIRLEESFNDGLYHDAEEETAKKMQLDIWQIVKLYFTASGKLLKLEERNSPVLVLKVDKNLKSPFVDDRGTSTEDIEWLAFGEFDAQSSSDDSDSSDSEQEEAGEVDQKTINDSDNETSDSIALLEYIIRLASLQCNDQQSILQVHDERLSMYLNDENPNSIKTKKYNVDEVTDKLEKVEINETHSSA</sequence>
<dbReference type="AlphaFoldDB" id="A0A1G4J5R5"/>
<evidence type="ECO:0000313" key="3">
    <source>
        <dbReference type="Proteomes" id="UP000189911"/>
    </source>
</evidence>
<dbReference type="GO" id="GO:0030695">
    <property type="term" value="F:GTPase regulator activity"/>
    <property type="evidence" value="ECO:0007669"/>
    <property type="project" value="TreeGrafter"/>
</dbReference>
<name>A0A1G4J5R5_9SACH</name>
<dbReference type="PANTHER" id="PTHR31010">
    <property type="entry name" value="RAN-SPECIFIC GTPASE-ACTIVATING PROTEIN 30-RELATED"/>
    <property type="match status" value="1"/>
</dbReference>
<dbReference type="EMBL" id="LT598446">
    <property type="protein sequence ID" value="SCU85027.1"/>
    <property type="molecule type" value="Genomic_DNA"/>
</dbReference>
<reference evidence="3" key="1">
    <citation type="submission" date="2016-03" db="EMBL/GenBank/DDBJ databases">
        <authorList>
            <person name="Devillers Hugo."/>
        </authorList>
    </citation>
    <scope>NUCLEOTIDE SEQUENCE [LARGE SCALE GENOMIC DNA]</scope>
</reference>
<gene>
    <name evidence="2" type="ORF">LANO_0C03136G</name>
</gene>
<dbReference type="Proteomes" id="UP000189911">
    <property type="component" value="Chromosome C"/>
</dbReference>
<dbReference type="GO" id="GO:0005737">
    <property type="term" value="C:cytoplasm"/>
    <property type="evidence" value="ECO:0007669"/>
    <property type="project" value="TreeGrafter"/>
</dbReference>
<accession>A0A1G4J5R5</accession>
<feature type="region of interest" description="Disordered" evidence="1">
    <location>
        <begin position="321"/>
        <end position="352"/>
    </location>
</feature>
<dbReference type="PANTHER" id="PTHR31010:SF2">
    <property type="entry name" value="RAN-SPECIFIC GTPASE-ACTIVATING PROTEIN 30"/>
    <property type="match status" value="1"/>
</dbReference>
<keyword evidence="3" id="KW-1185">Reference proteome</keyword>
<proteinExistence type="predicted"/>
<feature type="compositionally biased region" description="Acidic residues" evidence="1">
    <location>
        <begin position="326"/>
        <end position="340"/>
    </location>
</feature>